<dbReference type="RefSeq" id="WP_071154275.1">
    <property type="nucleotide sequence ID" value="NZ_CP019401.1"/>
</dbReference>
<keyword evidence="1" id="KW-0732">Signal</keyword>
<accession>A0ABM6ISH2</accession>
<name>A0ABM6ISH2_9BACL</name>
<reference evidence="2 3" key="1">
    <citation type="submission" date="2017-01" db="EMBL/GenBank/DDBJ databases">
        <title>Planococcus faecalis genome complete sequence.</title>
        <authorList>
            <person name="Lee P.C."/>
        </authorList>
    </citation>
    <scope>NUCLEOTIDE SEQUENCE [LARGE SCALE GENOMIC DNA]</scope>
    <source>
        <strain evidence="2 3">AJ003</strain>
    </source>
</reference>
<feature type="signal peptide" evidence="1">
    <location>
        <begin position="1"/>
        <end position="18"/>
    </location>
</feature>
<proteinExistence type="predicted"/>
<feature type="chain" id="PRO_5046452043" description="DUF4825 domain-containing protein" evidence="1">
    <location>
        <begin position="19"/>
        <end position="144"/>
    </location>
</feature>
<dbReference type="Proteomes" id="UP000189661">
    <property type="component" value="Chromosome"/>
</dbReference>
<evidence type="ECO:0000313" key="3">
    <source>
        <dbReference type="Proteomes" id="UP000189661"/>
    </source>
</evidence>
<dbReference type="PROSITE" id="PS51257">
    <property type="entry name" value="PROKAR_LIPOPROTEIN"/>
    <property type="match status" value="1"/>
</dbReference>
<evidence type="ECO:0008006" key="4">
    <source>
        <dbReference type="Google" id="ProtNLM"/>
    </source>
</evidence>
<evidence type="ECO:0000313" key="2">
    <source>
        <dbReference type="EMBL" id="AQU79520.1"/>
    </source>
</evidence>
<evidence type="ECO:0000256" key="1">
    <source>
        <dbReference type="SAM" id="SignalP"/>
    </source>
</evidence>
<dbReference type="EMBL" id="CP019401">
    <property type="protein sequence ID" value="AQU79520.1"/>
    <property type="molecule type" value="Genomic_DNA"/>
</dbReference>
<keyword evidence="3" id="KW-1185">Reference proteome</keyword>
<protein>
    <recommendedName>
        <fullName evidence="4">DUF4825 domain-containing protein</fullName>
    </recommendedName>
</protein>
<organism evidence="2 3">
    <name type="scientific">Planococcus faecalis</name>
    <dbReference type="NCBI Taxonomy" id="1598147"/>
    <lineage>
        <taxon>Bacteria</taxon>
        <taxon>Bacillati</taxon>
        <taxon>Bacillota</taxon>
        <taxon>Bacilli</taxon>
        <taxon>Bacillales</taxon>
        <taxon>Caryophanaceae</taxon>
        <taxon>Planococcus</taxon>
    </lineage>
</organism>
<gene>
    <name evidence="2" type="ORF">AJGP001_09710</name>
</gene>
<sequence length="144" mass="16493">MNKWFAFLLLSSVLLLSACSDTNDLVGKTFDVAYVPVLEEDIDSPDRYSSILTLEFLNENTITSPVYGEGTYELTDDNLVLFYENENESLEITIGVAESDKDFSEYYALINDLDYQITDSDKISHFQNLAFKLDKDRPIEFIKD</sequence>